<protein>
    <submittedName>
        <fullName evidence="1">Uncharacterized protein</fullName>
    </submittedName>
</protein>
<reference evidence="1" key="1">
    <citation type="submission" date="2017-07" db="EMBL/GenBank/DDBJ databases">
        <title>Taro Niue Genome Assembly and Annotation.</title>
        <authorList>
            <person name="Atibalentja N."/>
            <person name="Keating K."/>
            <person name="Fields C.J."/>
        </authorList>
    </citation>
    <scope>NUCLEOTIDE SEQUENCE</scope>
    <source>
        <strain evidence="1">Niue_2</strain>
        <tissue evidence="1">Leaf</tissue>
    </source>
</reference>
<proteinExistence type="predicted"/>
<dbReference type="Proteomes" id="UP000652761">
    <property type="component" value="Unassembled WGS sequence"/>
</dbReference>
<keyword evidence="2" id="KW-1185">Reference proteome</keyword>
<comment type="caution">
    <text evidence="1">The sequence shown here is derived from an EMBL/GenBank/DDBJ whole genome shotgun (WGS) entry which is preliminary data.</text>
</comment>
<accession>A0A843UIW9</accession>
<gene>
    <name evidence="1" type="ORF">Taro_014380</name>
</gene>
<dbReference type="EMBL" id="NMUH01000596">
    <property type="protein sequence ID" value="MQL81914.1"/>
    <property type="molecule type" value="Genomic_DNA"/>
</dbReference>
<dbReference type="AlphaFoldDB" id="A0A843UIW9"/>
<name>A0A843UIW9_COLES</name>
<evidence type="ECO:0000313" key="1">
    <source>
        <dbReference type="EMBL" id="MQL81914.1"/>
    </source>
</evidence>
<evidence type="ECO:0000313" key="2">
    <source>
        <dbReference type="Proteomes" id="UP000652761"/>
    </source>
</evidence>
<sequence>MEEVFEEEHPLHTWVNATTSVEPEFDPHDRAWVEGELDDVHLLPEFETPLAPKRQKKIVGARVRSKQRGISIADLRPSRKIMIMKLRSQAIILYTKLLMTPRRRQVLLVRTPIMEEMSAAYRHRHRHQTLLYSLERKPSPMLLKINTMGVGKGGKHNKPQVNIMHGRERKWHLNSKGKAKANKHPKIQDIILTSFRIDGIG</sequence>
<organism evidence="1 2">
    <name type="scientific">Colocasia esculenta</name>
    <name type="common">Wild taro</name>
    <name type="synonym">Arum esculentum</name>
    <dbReference type="NCBI Taxonomy" id="4460"/>
    <lineage>
        <taxon>Eukaryota</taxon>
        <taxon>Viridiplantae</taxon>
        <taxon>Streptophyta</taxon>
        <taxon>Embryophyta</taxon>
        <taxon>Tracheophyta</taxon>
        <taxon>Spermatophyta</taxon>
        <taxon>Magnoliopsida</taxon>
        <taxon>Liliopsida</taxon>
        <taxon>Araceae</taxon>
        <taxon>Aroideae</taxon>
        <taxon>Colocasieae</taxon>
        <taxon>Colocasia</taxon>
    </lineage>
</organism>